<sequence length="108" mass="12157">MGEVEKCQLLIGQRVEAKRALSREERQVLKGGNSNTSRNFRGVGNTRTKKIFVGGLPPTLSEEGFCHYFEAYGTVTDVVIMYNQQTNRPRGFGFISFDSENAVDRVLH</sequence>
<protein>
    <submittedName>
        <fullName evidence="3">Heterogeneous nuclear ribonucleoprotein 1</fullName>
    </submittedName>
</protein>
<dbReference type="PROSITE" id="PS50102">
    <property type="entry name" value="RRM"/>
    <property type="match status" value="1"/>
</dbReference>
<evidence type="ECO:0000259" key="2">
    <source>
        <dbReference type="PROSITE" id="PS50102"/>
    </source>
</evidence>
<comment type="caution">
    <text evidence="3">The sequence shown here is derived from an EMBL/GenBank/DDBJ whole genome shotgun (WGS) entry which is preliminary data.</text>
</comment>
<feature type="domain" description="RRM" evidence="2">
    <location>
        <begin position="49"/>
        <end position="108"/>
    </location>
</feature>
<dbReference type="EMBL" id="JBFOLJ010000006">
    <property type="protein sequence ID" value="KAL2530286.1"/>
    <property type="molecule type" value="Genomic_DNA"/>
</dbReference>
<dbReference type="InterPro" id="IPR053260">
    <property type="entry name" value="hnRNP"/>
</dbReference>
<evidence type="ECO:0000313" key="3">
    <source>
        <dbReference type="EMBL" id="KAL2530286.1"/>
    </source>
</evidence>
<dbReference type="PANTHER" id="PTHR48035">
    <property type="entry name" value="HETEROGENEOUS NUCLEAR RIBONUCLEOPROTEIN 1"/>
    <property type="match status" value="1"/>
</dbReference>
<keyword evidence="1" id="KW-0694">RNA-binding</keyword>
<dbReference type="InterPro" id="IPR012677">
    <property type="entry name" value="Nucleotide-bd_a/b_plait_sf"/>
</dbReference>
<name>A0ABD1UZC8_9LAMI</name>
<evidence type="ECO:0000313" key="4">
    <source>
        <dbReference type="Proteomes" id="UP001604277"/>
    </source>
</evidence>
<dbReference type="PANTHER" id="PTHR48035:SF2">
    <property type="entry name" value="RNA-BINDING REGION RNP-1 DOMAIN-CONTAINING PROTEIN"/>
    <property type="match status" value="1"/>
</dbReference>
<accession>A0ABD1UZC8</accession>
<dbReference type="SUPFAM" id="SSF54928">
    <property type="entry name" value="RNA-binding domain, RBD"/>
    <property type="match status" value="1"/>
</dbReference>
<keyword evidence="4" id="KW-1185">Reference proteome</keyword>
<dbReference type="SMART" id="SM00360">
    <property type="entry name" value="RRM"/>
    <property type="match status" value="1"/>
</dbReference>
<dbReference type="InterPro" id="IPR000504">
    <property type="entry name" value="RRM_dom"/>
</dbReference>
<dbReference type="Gene3D" id="3.30.70.330">
    <property type="match status" value="1"/>
</dbReference>
<dbReference type="GO" id="GO:1990904">
    <property type="term" value="C:ribonucleoprotein complex"/>
    <property type="evidence" value="ECO:0007669"/>
    <property type="project" value="UniProtKB-KW"/>
</dbReference>
<keyword evidence="3" id="KW-0687">Ribonucleoprotein</keyword>
<gene>
    <name evidence="3" type="ORF">Fot_22887</name>
</gene>
<dbReference type="Proteomes" id="UP001604277">
    <property type="component" value="Unassembled WGS sequence"/>
</dbReference>
<organism evidence="3 4">
    <name type="scientific">Forsythia ovata</name>
    <dbReference type="NCBI Taxonomy" id="205694"/>
    <lineage>
        <taxon>Eukaryota</taxon>
        <taxon>Viridiplantae</taxon>
        <taxon>Streptophyta</taxon>
        <taxon>Embryophyta</taxon>
        <taxon>Tracheophyta</taxon>
        <taxon>Spermatophyta</taxon>
        <taxon>Magnoliopsida</taxon>
        <taxon>eudicotyledons</taxon>
        <taxon>Gunneridae</taxon>
        <taxon>Pentapetalae</taxon>
        <taxon>asterids</taxon>
        <taxon>lamiids</taxon>
        <taxon>Lamiales</taxon>
        <taxon>Oleaceae</taxon>
        <taxon>Forsythieae</taxon>
        <taxon>Forsythia</taxon>
    </lineage>
</organism>
<proteinExistence type="predicted"/>
<dbReference type="GO" id="GO:0003723">
    <property type="term" value="F:RNA binding"/>
    <property type="evidence" value="ECO:0007669"/>
    <property type="project" value="UniProtKB-UniRule"/>
</dbReference>
<evidence type="ECO:0000256" key="1">
    <source>
        <dbReference type="PROSITE-ProRule" id="PRU00176"/>
    </source>
</evidence>
<dbReference type="InterPro" id="IPR035979">
    <property type="entry name" value="RBD_domain_sf"/>
</dbReference>
<dbReference type="Pfam" id="PF00076">
    <property type="entry name" value="RRM_1"/>
    <property type="match status" value="1"/>
</dbReference>
<dbReference type="AlphaFoldDB" id="A0ABD1UZC8"/>
<reference evidence="4" key="1">
    <citation type="submission" date="2024-07" db="EMBL/GenBank/DDBJ databases">
        <title>Two chromosome-level genome assemblies of Korean endemic species Abeliophyllum distichum and Forsythia ovata (Oleaceae).</title>
        <authorList>
            <person name="Jang H."/>
        </authorList>
    </citation>
    <scope>NUCLEOTIDE SEQUENCE [LARGE SCALE GENOMIC DNA]</scope>
</reference>